<proteinExistence type="inferred from homology"/>
<comment type="subcellular location">
    <subcellularLocation>
        <location evidence="1">Cell membrane</location>
        <topology evidence="1">Multi-pass membrane protein</topology>
    </subcellularLocation>
</comment>
<evidence type="ECO:0000256" key="5">
    <source>
        <dbReference type="ARBA" id="ARBA00022692"/>
    </source>
</evidence>
<feature type="transmembrane region" description="Helical" evidence="8">
    <location>
        <begin position="279"/>
        <end position="296"/>
    </location>
</feature>
<gene>
    <name evidence="10" type="ORF">ENP09_05220</name>
    <name evidence="9" type="ORF">ENP73_03605</name>
</gene>
<evidence type="ECO:0000313" key="10">
    <source>
        <dbReference type="EMBL" id="HEO42268.1"/>
    </source>
</evidence>
<dbReference type="EMBL" id="DSKL01000151">
    <property type="protein sequence ID" value="HEH82087.1"/>
    <property type="molecule type" value="Genomic_DNA"/>
</dbReference>
<dbReference type="Gene3D" id="1.20.58.340">
    <property type="entry name" value="Magnesium transport protein CorA, transmembrane region"/>
    <property type="match status" value="2"/>
</dbReference>
<dbReference type="Gene3D" id="3.30.460.20">
    <property type="entry name" value="CorA soluble domain-like"/>
    <property type="match status" value="1"/>
</dbReference>
<dbReference type="AlphaFoldDB" id="A0A7C2FTI7"/>
<evidence type="ECO:0000256" key="4">
    <source>
        <dbReference type="ARBA" id="ARBA00022475"/>
    </source>
</evidence>
<name>A0A7C2FTI7_9DEIN</name>
<dbReference type="CDD" id="cd12822">
    <property type="entry name" value="TmCorA-like"/>
    <property type="match status" value="1"/>
</dbReference>
<keyword evidence="5 8" id="KW-0812">Transmembrane</keyword>
<evidence type="ECO:0000256" key="3">
    <source>
        <dbReference type="ARBA" id="ARBA00022448"/>
    </source>
</evidence>
<protein>
    <submittedName>
        <fullName evidence="9">Magnesium transporter CorA</fullName>
    </submittedName>
</protein>
<evidence type="ECO:0000313" key="9">
    <source>
        <dbReference type="EMBL" id="HEH82087.1"/>
    </source>
</evidence>
<dbReference type="GO" id="GO:0050897">
    <property type="term" value="F:cobalt ion binding"/>
    <property type="evidence" value="ECO:0007669"/>
    <property type="project" value="TreeGrafter"/>
</dbReference>
<evidence type="ECO:0000256" key="1">
    <source>
        <dbReference type="ARBA" id="ARBA00004651"/>
    </source>
</evidence>
<dbReference type="InterPro" id="IPR002523">
    <property type="entry name" value="MgTranspt_CorA/ZnTranspt_ZntB"/>
</dbReference>
<comment type="similarity">
    <text evidence="2">Belongs to the CorA metal ion transporter (MIT) (TC 1.A.35) family.</text>
</comment>
<dbReference type="GO" id="GO:0015095">
    <property type="term" value="F:magnesium ion transmembrane transporter activity"/>
    <property type="evidence" value="ECO:0007669"/>
    <property type="project" value="TreeGrafter"/>
</dbReference>
<dbReference type="GO" id="GO:0000287">
    <property type="term" value="F:magnesium ion binding"/>
    <property type="evidence" value="ECO:0007669"/>
    <property type="project" value="TreeGrafter"/>
</dbReference>
<sequence>MVRAKRLSDGTPTELLSTGVWVDAEAPTPEELAGLKERYPLNPLALEDAREKGHWSRFEAYPEHLFLILRTLESPRRFQSRTERISYFYFPQRHVLLTYRNEPVNYLEKIWETFQGGTGLSLWQHLLEQGVETFFAYTDALAHRIEALEELALNEVQSPEVPRRIFSARREVLRVRRLASQAREALLHLERLPLLGEEAYRFRDLTDRIGRVYEGLDAAREELSNVLEVHLSAQGNRLNRVVQALTVISVLFLPMSLWAGIYGTNFDTFTEYHWPLGRVYFWGGLALIGGSLAWWMRRRGWW</sequence>
<dbReference type="Pfam" id="PF01544">
    <property type="entry name" value="CorA"/>
    <property type="match status" value="1"/>
</dbReference>
<dbReference type="PANTHER" id="PTHR46494:SF1">
    <property type="entry name" value="CORA FAMILY METAL ION TRANSPORTER (EUROFUNG)"/>
    <property type="match status" value="1"/>
</dbReference>
<dbReference type="SUPFAM" id="SSF143865">
    <property type="entry name" value="CorA soluble domain-like"/>
    <property type="match status" value="1"/>
</dbReference>
<dbReference type="InterPro" id="IPR045863">
    <property type="entry name" value="CorA_TM1_TM2"/>
</dbReference>
<dbReference type="GO" id="GO:0015087">
    <property type="term" value="F:cobalt ion transmembrane transporter activity"/>
    <property type="evidence" value="ECO:0007669"/>
    <property type="project" value="TreeGrafter"/>
</dbReference>
<keyword evidence="6 8" id="KW-1133">Transmembrane helix</keyword>
<dbReference type="EMBL" id="DSHZ01000254">
    <property type="protein sequence ID" value="HEO42268.1"/>
    <property type="molecule type" value="Genomic_DNA"/>
</dbReference>
<dbReference type="GO" id="GO:0005886">
    <property type="term" value="C:plasma membrane"/>
    <property type="evidence" value="ECO:0007669"/>
    <property type="project" value="UniProtKB-SubCell"/>
</dbReference>
<feature type="transmembrane region" description="Helical" evidence="8">
    <location>
        <begin position="241"/>
        <end position="259"/>
    </location>
</feature>
<evidence type="ECO:0000256" key="8">
    <source>
        <dbReference type="SAM" id="Phobius"/>
    </source>
</evidence>
<organism evidence="9">
    <name type="scientific">Thermus islandicus</name>
    <dbReference type="NCBI Taxonomy" id="540988"/>
    <lineage>
        <taxon>Bacteria</taxon>
        <taxon>Thermotogati</taxon>
        <taxon>Deinococcota</taxon>
        <taxon>Deinococci</taxon>
        <taxon>Thermales</taxon>
        <taxon>Thermaceae</taxon>
        <taxon>Thermus</taxon>
    </lineage>
</organism>
<accession>A0A7C2FTI7</accession>
<keyword evidence="3" id="KW-0813">Transport</keyword>
<comment type="caution">
    <text evidence="9">The sequence shown here is derived from an EMBL/GenBank/DDBJ whole genome shotgun (WGS) entry which is preliminary data.</text>
</comment>
<evidence type="ECO:0000256" key="7">
    <source>
        <dbReference type="ARBA" id="ARBA00023136"/>
    </source>
</evidence>
<dbReference type="SUPFAM" id="SSF144083">
    <property type="entry name" value="Magnesium transport protein CorA, transmembrane region"/>
    <property type="match status" value="1"/>
</dbReference>
<keyword evidence="4" id="KW-1003">Cell membrane</keyword>
<keyword evidence="7 8" id="KW-0472">Membrane</keyword>
<evidence type="ECO:0000256" key="2">
    <source>
        <dbReference type="ARBA" id="ARBA00009765"/>
    </source>
</evidence>
<dbReference type="InterPro" id="IPR045861">
    <property type="entry name" value="CorA_cytoplasmic_dom"/>
</dbReference>
<dbReference type="PANTHER" id="PTHR46494">
    <property type="entry name" value="CORA FAMILY METAL ION TRANSPORTER (EUROFUNG)"/>
    <property type="match status" value="1"/>
</dbReference>
<evidence type="ECO:0000256" key="6">
    <source>
        <dbReference type="ARBA" id="ARBA00022989"/>
    </source>
</evidence>
<reference evidence="9" key="1">
    <citation type="journal article" date="2020" name="mSystems">
        <title>Genome- and Community-Level Interaction Insights into Carbon Utilization and Element Cycling Functions of Hydrothermarchaeota in Hydrothermal Sediment.</title>
        <authorList>
            <person name="Zhou Z."/>
            <person name="Liu Y."/>
            <person name="Xu W."/>
            <person name="Pan J."/>
            <person name="Luo Z.H."/>
            <person name="Li M."/>
        </authorList>
    </citation>
    <scope>NUCLEOTIDE SEQUENCE [LARGE SCALE GENOMIC DNA]</scope>
    <source>
        <strain evidence="10">SpSt-189</strain>
        <strain evidence="9">SpSt-246</strain>
    </source>
</reference>